<dbReference type="InterPro" id="IPR013113">
    <property type="entry name" value="SIP_FAD-bd"/>
</dbReference>
<feature type="domain" description="FAD-binding FR-type" evidence="1">
    <location>
        <begin position="9"/>
        <end position="142"/>
    </location>
</feature>
<dbReference type="GO" id="GO:0016491">
    <property type="term" value="F:oxidoreductase activity"/>
    <property type="evidence" value="ECO:0007669"/>
    <property type="project" value="InterPro"/>
</dbReference>
<dbReference type="EMBL" id="QKYN01000185">
    <property type="protein sequence ID" value="RAG80993.1"/>
    <property type="molecule type" value="Genomic_DNA"/>
</dbReference>
<evidence type="ECO:0000259" key="1">
    <source>
        <dbReference type="PROSITE" id="PS51384"/>
    </source>
</evidence>
<dbReference type="Pfam" id="PF04954">
    <property type="entry name" value="SIP"/>
    <property type="match status" value="1"/>
</dbReference>
<organism evidence="2 3">
    <name type="scientific">Streptacidiphilus pinicola</name>
    <dbReference type="NCBI Taxonomy" id="2219663"/>
    <lineage>
        <taxon>Bacteria</taxon>
        <taxon>Bacillati</taxon>
        <taxon>Actinomycetota</taxon>
        <taxon>Actinomycetes</taxon>
        <taxon>Kitasatosporales</taxon>
        <taxon>Streptomycetaceae</taxon>
        <taxon>Streptacidiphilus</taxon>
    </lineage>
</organism>
<dbReference type="PANTHER" id="PTHR30157:SF0">
    <property type="entry name" value="NADPH-DEPENDENT FERRIC-CHELATE REDUCTASE"/>
    <property type="match status" value="1"/>
</dbReference>
<dbReference type="PANTHER" id="PTHR30157">
    <property type="entry name" value="FERRIC REDUCTASE, NADPH-DEPENDENT"/>
    <property type="match status" value="1"/>
</dbReference>
<name>A0A2X0IBK4_9ACTN</name>
<evidence type="ECO:0000313" key="3">
    <source>
        <dbReference type="Proteomes" id="UP000248889"/>
    </source>
</evidence>
<dbReference type="SUPFAM" id="SSF63380">
    <property type="entry name" value="Riboflavin synthase domain-like"/>
    <property type="match status" value="1"/>
</dbReference>
<keyword evidence="3" id="KW-1185">Reference proteome</keyword>
<proteinExistence type="predicted"/>
<dbReference type="AlphaFoldDB" id="A0A2X0IBK4"/>
<dbReference type="Pfam" id="PF08021">
    <property type="entry name" value="FAD_binding_9"/>
    <property type="match status" value="1"/>
</dbReference>
<dbReference type="InterPro" id="IPR039374">
    <property type="entry name" value="SIP_fam"/>
</dbReference>
<comment type="caution">
    <text evidence="2">The sequence shown here is derived from an EMBL/GenBank/DDBJ whole genome shotgun (WGS) entry which is preliminary data.</text>
</comment>
<dbReference type="InterPro" id="IPR007037">
    <property type="entry name" value="SIP_rossman_dom"/>
</dbReference>
<dbReference type="OrthoDB" id="3291337at2"/>
<dbReference type="InterPro" id="IPR017938">
    <property type="entry name" value="Riboflavin_synthase-like_b-brl"/>
</dbReference>
<reference evidence="2 3" key="1">
    <citation type="submission" date="2018-06" db="EMBL/GenBank/DDBJ databases">
        <title>Streptacidiphilus pinicola sp. nov., isolated from pine grove soil.</title>
        <authorList>
            <person name="Roh S.G."/>
            <person name="Park S."/>
            <person name="Kim M.-K."/>
            <person name="Yun B.-R."/>
            <person name="Park J."/>
            <person name="Kim M.J."/>
            <person name="Kim Y.S."/>
            <person name="Kim S.B."/>
        </authorList>
    </citation>
    <scope>NUCLEOTIDE SEQUENCE [LARGE SCALE GENOMIC DNA]</scope>
    <source>
        <strain evidence="2 3">MMS16-CNU450</strain>
    </source>
</reference>
<dbReference type="Proteomes" id="UP000248889">
    <property type="component" value="Unassembled WGS sequence"/>
</dbReference>
<dbReference type="InterPro" id="IPR039261">
    <property type="entry name" value="FNR_nucleotide-bd"/>
</dbReference>
<sequence length="274" mass="29498">MTAASPSPWEFLDLRVLRAQTLGPSMRRIVLGGPDVDRFRSGGRDQRFKLFLPQPGESTPLVPTEAGVDWYAAWRGLDPARRALMRSYTVRAQRPGELAVDFALHDGTGPAGRWAATAAPGDHVLVLGPTDADNAGVDFRPPAGTDWVLLTADLTALPAVAGIVAWLGAERPELPVRAWIEVPFERDRQALASAGADLDVRWVARGGLPGAVLNAPALPSGTPYAWLAGEAGCVRALRRHLVNDRGVDRTRITFTGYWRRGATEEDLLAEAATA</sequence>
<dbReference type="RefSeq" id="WP_111507347.1">
    <property type="nucleotide sequence ID" value="NZ_QKYN01000185.1"/>
</dbReference>
<accession>A0A2X0IBK4</accession>
<dbReference type="PROSITE" id="PS51384">
    <property type="entry name" value="FAD_FR"/>
    <property type="match status" value="1"/>
</dbReference>
<dbReference type="Gene3D" id="2.40.30.10">
    <property type="entry name" value="Translation factors"/>
    <property type="match status" value="1"/>
</dbReference>
<gene>
    <name evidence="2" type="ORF">DN069_35370</name>
</gene>
<dbReference type="InterPro" id="IPR017927">
    <property type="entry name" value="FAD-bd_FR_type"/>
</dbReference>
<protein>
    <submittedName>
        <fullName evidence="2">Siderophore-interacting protein</fullName>
    </submittedName>
</protein>
<dbReference type="CDD" id="cd06193">
    <property type="entry name" value="siderophore_interacting"/>
    <property type="match status" value="1"/>
</dbReference>
<evidence type="ECO:0000313" key="2">
    <source>
        <dbReference type="EMBL" id="RAG80993.1"/>
    </source>
</evidence>
<dbReference type="Gene3D" id="3.40.50.80">
    <property type="entry name" value="Nucleotide-binding domain of ferredoxin-NADP reductase (FNR) module"/>
    <property type="match status" value="1"/>
</dbReference>